<dbReference type="AlphaFoldDB" id="A0A5C6CL34"/>
<dbReference type="SUPFAM" id="SSF56317">
    <property type="entry name" value="Carbon-nitrogen hydrolase"/>
    <property type="match status" value="1"/>
</dbReference>
<dbReference type="InterPro" id="IPR001110">
    <property type="entry name" value="UPF0012_CS"/>
</dbReference>
<dbReference type="CDD" id="cd07574">
    <property type="entry name" value="nitrilase_Rim1_like"/>
    <property type="match status" value="1"/>
</dbReference>
<dbReference type="PROSITE" id="PS51186">
    <property type="entry name" value="GNAT"/>
    <property type="match status" value="1"/>
</dbReference>
<dbReference type="Gene3D" id="3.40.630.30">
    <property type="match status" value="1"/>
</dbReference>
<dbReference type="RefSeq" id="WP_146531717.1">
    <property type="nucleotide sequence ID" value="NZ_SJPV01000043.1"/>
</dbReference>
<evidence type="ECO:0000313" key="4">
    <source>
        <dbReference type="EMBL" id="TWU23846.1"/>
    </source>
</evidence>
<comment type="caution">
    <text evidence="4">The sequence shown here is derived from an EMBL/GenBank/DDBJ whole genome shotgun (WGS) entry which is preliminary data.</text>
</comment>
<dbReference type="Pfam" id="PF00795">
    <property type="entry name" value="CN_hydrolase"/>
    <property type="match status" value="1"/>
</dbReference>
<protein>
    <submittedName>
        <fullName evidence="4">2-oxoglutaramate amidase</fullName>
        <ecNumber evidence="4">3.5.1.111</ecNumber>
    </submittedName>
</protein>
<evidence type="ECO:0000313" key="5">
    <source>
        <dbReference type="Proteomes" id="UP000319143"/>
    </source>
</evidence>
<dbReference type="InterPro" id="IPR000182">
    <property type="entry name" value="GNAT_dom"/>
</dbReference>
<feature type="domain" description="N-acetyltransferase" evidence="3">
    <location>
        <begin position="11"/>
        <end position="211"/>
    </location>
</feature>
<dbReference type="EC" id="3.5.1.111" evidence="4"/>
<dbReference type="InterPro" id="IPR036526">
    <property type="entry name" value="C-N_Hydrolase_sf"/>
</dbReference>
<evidence type="ECO:0000259" key="2">
    <source>
        <dbReference type="PROSITE" id="PS50263"/>
    </source>
</evidence>
<keyword evidence="5" id="KW-1185">Reference proteome</keyword>
<sequence length="525" mass="58939">MTNKPEPTKTIKTRRMKASDLPAVEACQHAAYPNMPSESLSDARKFKMQLAKFPNGQFVAECDGKIVGYSASLIVQLDEDSPWYSYDEITGVGTFSTHNPGGDTLYGADIAVHPDFRGQGVAAKLYVKRKSLLMRLNLRRMVAGGRIPGYAAHAKRMTADEYVEAVVRGELKDMALSAHLKAGYQVRSVQYAYLRDAASMNYATYLELLNPSFDSAKRAVAAAPIHRTFRKVRICAAQYQLRPIKDWNELERQVHFFAETANEYHCHFLLLPELFTVQLFSSFPRDMESRQAVLKVAEFYDEYKRMFVKLANEFNLYIIGGSTPAIIDGELRNTAHLFTPSGEIHTQDKLHITPVERHYYGCLPGDAIRVFDTPMGRIGIVVCYDVEFPELVRLIALNGVEVLFVPFATDERKSYFRVRHCAQARAVENVMYVVLAGCVGNLPQVRSFLVNYGQAAVCTPCDVAFPKDGILAEADPNTETVVVAELDLGGLVQQRTLGSVRPMQDRRSDLYELTSKHPVEIVRVQ</sequence>
<feature type="domain" description="CN hydrolase" evidence="2">
    <location>
        <begin position="232"/>
        <end position="488"/>
    </location>
</feature>
<dbReference type="PROSITE" id="PS50263">
    <property type="entry name" value="CN_HYDROLASE"/>
    <property type="match status" value="1"/>
</dbReference>
<dbReference type="SUPFAM" id="SSF55729">
    <property type="entry name" value="Acyl-CoA N-acyltransferases (Nat)"/>
    <property type="match status" value="1"/>
</dbReference>
<organism evidence="4 5">
    <name type="scientific">Novipirellula artificiosorum</name>
    <dbReference type="NCBI Taxonomy" id="2528016"/>
    <lineage>
        <taxon>Bacteria</taxon>
        <taxon>Pseudomonadati</taxon>
        <taxon>Planctomycetota</taxon>
        <taxon>Planctomycetia</taxon>
        <taxon>Pirellulales</taxon>
        <taxon>Pirellulaceae</taxon>
        <taxon>Novipirellula</taxon>
    </lineage>
</organism>
<reference evidence="4 5" key="1">
    <citation type="submission" date="2019-02" db="EMBL/GenBank/DDBJ databases">
        <title>Deep-cultivation of Planctomycetes and their phenomic and genomic characterization uncovers novel biology.</title>
        <authorList>
            <person name="Wiegand S."/>
            <person name="Jogler M."/>
            <person name="Boedeker C."/>
            <person name="Pinto D."/>
            <person name="Vollmers J."/>
            <person name="Rivas-Marin E."/>
            <person name="Kohn T."/>
            <person name="Peeters S.H."/>
            <person name="Heuer A."/>
            <person name="Rast P."/>
            <person name="Oberbeckmann S."/>
            <person name="Bunk B."/>
            <person name="Jeske O."/>
            <person name="Meyerdierks A."/>
            <person name="Storesund J.E."/>
            <person name="Kallscheuer N."/>
            <person name="Luecker S."/>
            <person name="Lage O.M."/>
            <person name="Pohl T."/>
            <person name="Merkel B.J."/>
            <person name="Hornburger P."/>
            <person name="Mueller R.-W."/>
            <person name="Bruemmer F."/>
            <person name="Labrenz M."/>
            <person name="Spormann A.M."/>
            <person name="Op Den Camp H."/>
            <person name="Overmann J."/>
            <person name="Amann R."/>
            <person name="Jetten M.S.M."/>
            <person name="Mascher T."/>
            <person name="Medema M.H."/>
            <person name="Devos D.P."/>
            <person name="Kaster A.-K."/>
            <person name="Ovreas L."/>
            <person name="Rohde M."/>
            <person name="Galperin M.Y."/>
            <person name="Jogler C."/>
        </authorList>
    </citation>
    <scope>NUCLEOTIDE SEQUENCE [LARGE SCALE GENOMIC DNA]</scope>
    <source>
        <strain evidence="4 5">Poly41</strain>
    </source>
</reference>
<dbReference type="PANTHER" id="PTHR23088:SF50">
    <property type="entry name" value="HYDROLASE YHCX"/>
    <property type="match status" value="1"/>
</dbReference>
<dbReference type="Pfam" id="PF00583">
    <property type="entry name" value="Acetyltransf_1"/>
    <property type="match status" value="1"/>
</dbReference>
<keyword evidence="4" id="KW-0378">Hydrolase</keyword>
<dbReference type="InterPro" id="IPR016181">
    <property type="entry name" value="Acyl_CoA_acyltransferase"/>
</dbReference>
<comment type="similarity">
    <text evidence="1">Belongs to the carbon-nitrogen hydrolase superfamily. NIT1/NIT2 family.</text>
</comment>
<dbReference type="CDD" id="cd04301">
    <property type="entry name" value="NAT_SF"/>
    <property type="match status" value="1"/>
</dbReference>
<dbReference type="PROSITE" id="PS01227">
    <property type="entry name" value="UPF0012"/>
    <property type="match status" value="1"/>
</dbReference>
<name>A0A5C6CL34_9BACT</name>
<dbReference type="PANTHER" id="PTHR23088">
    <property type="entry name" value="NITRILASE-RELATED"/>
    <property type="match status" value="1"/>
</dbReference>
<dbReference type="Gene3D" id="3.60.110.10">
    <property type="entry name" value="Carbon-nitrogen hydrolase"/>
    <property type="match status" value="1"/>
</dbReference>
<dbReference type="InterPro" id="IPR003010">
    <property type="entry name" value="C-N_Hydrolase"/>
</dbReference>
<dbReference type="GO" id="GO:0106008">
    <property type="term" value="F:2-oxoglutaramate amidase activity"/>
    <property type="evidence" value="ECO:0007669"/>
    <property type="project" value="UniProtKB-EC"/>
</dbReference>
<gene>
    <name evidence="4" type="ORF">Poly41_70970</name>
</gene>
<dbReference type="OrthoDB" id="9811121at2"/>
<evidence type="ECO:0000259" key="3">
    <source>
        <dbReference type="PROSITE" id="PS51186"/>
    </source>
</evidence>
<proteinExistence type="inferred from homology"/>
<dbReference type="Proteomes" id="UP000319143">
    <property type="component" value="Unassembled WGS sequence"/>
</dbReference>
<dbReference type="EMBL" id="SJPV01000043">
    <property type="protein sequence ID" value="TWU23846.1"/>
    <property type="molecule type" value="Genomic_DNA"/>
</dbReference>
<evidence type="ECO:0000256" key="1">
    <source>
        <dbReference type="ARBA" id="ARBA00010613"/>
    </source>
</evidence>
<dbReference type="GO" id="GO:0016747">
    <property type="term" value="F:acyltransferase activity, transferring groups other than amino-acyl groups"/>
    <property type="evidence" value="ECO:0007669"/>
    <property type="project" value="InterPro"/>
</dbReference>
<accession>A0A5C6CL34</accession>